<comment type="cofactor">
    <cofactor evidence="6">
        <name>Mg(2+)</name>
        <dbReference type="ChEBI" id="CHEBI:18420"/>
    </cofactor>
</comment>
<feature type="binding site" evidence="6">
    <location>
        <position position="7"/>
    </location>
    <ligand>
        <name>Mg(2+)</name>
        <dbReference type="ChEBI" id="CHEBI:18420"/>
    </ligand>
</feature>
<dbReference type="RefSeq" id="WP_343917139.1">
    <property type="nucleotide sequence ID" value="NZ_BAAAKK010000001.1"/>
</dbReference>
<reference evidence="8" key="1">
    <citation type="journal article" date="2019" name="Int. J. Syst. Evol. Microbiol.">
        <title>The Global Catalogue of Microorganisms (GCM) 10K type strain sequencing project: providing services to taxonomists for standard genome sequencing and annotation.</title>
        <authorList>
            <consortium name="The Broad Institute Genomics Platform"/>
            <consortium name="The Broad Institute Genome Sequencing Center for Infectious Disease"/>
            <person name="Wu L."/>
            <person name="Ma J."/>
        </authorList>
    </citation>
    <scope>NUCLEOTIDE SEQUENCE [LARGE SCALE GENOMIC DNA]</scope>
    <source>
        <strain evidence="8">JCM 12398</strain>
    </source>
</reference>
<sequence>MTVFYLDSSVALHALLGVTPAAGRWLEEVSSDPDVTLISSRLIRTELTRVLRRERLPVELRDAIVDRLELVPLTDAILAGAEAIVPHVRTLDAIHLASLVAVGFDASVVTHDSAMGAVAQELGYRVVDPVTD</sequence>
<dbReference type="Proteomes" id="UP001501266">
    <property type="component" value="Unassembled WGS sequence"/>
</dbReference>
<keyword evidence="1 6" id="KW-1277">Toxin-antitoxin system</keyword>
<evidence type="ECO:0000313" key="7">
    <source>
        <dbReference type="EMBL" id="GAA1418967.1"/>
    </source>
</evidence>
<evidence type="ECO:0000256" key="1">
    <source>
        <dbReference type="ARBA" id="ARBA00022649"/>
    </source>
</evidence>
<keyword evidence="4 6" id="KW-0378">Hydrolase</keyword>
<keyword evidence="2 6" id="KW-0540">Nuclease</keyword>
<protein>
    <recommendedName>
        <fullName evidence="6">Ribonuclease VapC</fullName>
        <shortName evidence="6">RNase VapC</shortName>
        <ecNumber evidence="6">3.1.-.-</ecNumber>
    </recommendedName>
    <alternativeName>
        <fullName evidence="6">Toxin VapC</fullName>
    </alternativeName>
</protein>
<comment type="function">
    <text evidence="6">Toxic component of a toxin-antitoxin (TA) system. An RNase.</text>
</comment>
<dbReference type="SUPFAM" id="SSF88723">
    <property type="entry name" value="PIN domain-like"/>
    <property type="match status" value="1"/>
</dbReference>
<evidence type="ECO:0000313" key="8">
    <source>
        <dbReference type="Proteomes" id="UP001501266"/>
    </source>
</evidence>
<evidence type="ECO:0000256" key="2">
    <source>
        <dbReference type="ARBA" id="ARBA00022722"/>
    </source>
</evidence>
<accession>A0ABP4JGJ7</accession>
<evidence type="ECO:0000256" key="4">
    <source>
        <dbReference type="ARBA" id="ARBA00022801"/>
    </source>
</evidence>
<evidence type="ECO:0000256" key="3">
    <source>
        <dbReference type="ARBA" id="ARBA00022723"/>
    </source>
</evidence>
<dbReference type="Gene3D" id="3.40.50.1010">
    <property type="entry name" value="5'-nuclease"/>
    <property type="match status" value="1"/>
</dbReference>
<dbReference type="InterPro" id="IPR029060">
    <property type="entry name" value="PIN-like_dom_sf"/>
</dbReference>
<dbReference type="InterPro" id="IPR022907">
    <property type="entry name" value="VapC_family"/>
</dbReference>
<dbReference type="EC" id="3.1.-.-" evidence="6"/>
<keyword evidence="5 6" id="KW-0460">Magnesium</keyword>
<comment type="caution">
    <text evidence="7">The sequence shown here is derived from an EMBL/GenBank/DDBJ whole genome shotgun (WGS) entry which is preliminary data.</text>
</comment>
<feature type="binding site" evidence="6">
    <location>
        <position position="92"/>
    </location>
    <ligand>
        <name>Mg(2+)</name>
        <dbReference type="ChEBI" id="CHEBI:18420"/>
    </ligand>
</feature>
<gene>
    <name evidence="6" type="primary">vapC</name>
    <name evidence="7" type="ORF">GCM10009640_05820</name>
</gene>
<name>A0ABP4JGJ7_9MICO</name>
<keyword evidence="8" id="KW-1185">Reference proteome</keyword>
<keyword evidence="3 6" id="KW-0479">Metal-binding</keyword>
<keyword evidence="6" id="KW-0800">Toxin</keyword>
<evidence type="ECO:0000256" key="5">
    <source>
        <dbReference type="ARBA" id="ARBA00022842"/>
    </source>
</evidence>
<dbReference type="HAMAP" id="MF_00265">
    <property type="entry name" value="VapC_Nob1"/>
    <property type="match status" value="1"/>
</dbReference>
<proteinExistence type="inferred from homology"/>
<comment type="similarity">
    <text evidence="6">Belongs to the PINc/VapC protein family.</text>
</comment>
<evidence type="ECO:0000256" key="6">
    <source>
        <dbReference type="HAMAP-Rule" id="MF_00265"/>
    </source>
</evidence>
<dbReference type="EMBL" id="BAAAKK010000001">
    <property type="protein sequence ID" value="GAA1418967.1"/>
    <property type="molecule type" value="Genomic_DNA"/>
</dbReference>
<organism evidence="7 8">
    <name type="scientific">Agrococcus citreus</name>
    <dbReference type="NCBI Taxonomy" id="84643"/>
    <lineage>
        <taxon>Bacteria</taxon>
        <taxon>Bacillati</taxon>
        <taxon>Actinomycetota</taxon>
        <taxon>Actinomycetes</taxon>
        <taxon>Micrococcales</taxon>
        <taxon>Microbacteriaceae</taxon>
        <taxon>Agrococcus</taxon>
    </lineage>
</organism>